<dbReference type="InterPro" id="IPR008250">
    <property type="entry name" value="ATPase_P-typ_transduc_dom_A_sf"/>
</dbReference>
<dbReference type="SUPFAM" id="SSF81665">
    <property type="entry name" value="Calcium ATPase, transmembrane domain M"/>
    <property type="match status" value="1"/>
</dbReference>
<feature type="transmembrane region" description="Helical" evidence="10">
    <location>
        <begin position="140"/>
        <end position="163"/>
    </location>
</feature>
<dbReference type="GO" id="GO:1990573">
    <property type="term" value="P:potassium ion import across plasma membrane"/>
    <property type="evidence" value="ECO:0007669"/>
    <property type="project" value="TreeGrafter"/>
</dbReference>
<dbReference type="GO" id="GO:0036376">
    <property type="term" value="P:sodium ion export across plasma membrane"/>
    <property type="evidence" value="ECO:0007669"/>
    <property type="project" value="TreeGrafter"/>
</dbReference>
<evidence type="ECO:0000313" key="13">
    <source>
        <dbReference type="Proteomes" id="UP000193922"/>
    </source>
</evidence>
<keyword evidence="6" id="KW-1278">Translocase</keyword>
<feature type="transmembrane region" description="Helical" evidence="10">
    <location>
        <begin position="987"/>
        <end position="1009"/>
    </location>
</feature>
<feature type="transmembrane region" description="Helical" evidence="10">
    <location>
        <begin position="929"/>
        <end position="955"/>
    </location>
</feature>
<dbReference type="Pfam" id="PF00690">
    <property type="entry name" value="Cation_ATPase_N"/>
    <property type="match status" value="1"/>
</dbReference>
<dbReference type="SUPFAM" id="SSF56784">
    <property type="entry name" value="HAD-like"/>
    <property type="match status" value="1"/>
</dbReference>
<dbReference type="GO" id="GO:0005524">
    <property type="term" value="F:ATP binding"/>
    <property type="evidence" value="ECO:0007669"/>
    <property type="project" value="UniProtKB-KW"/>
</dbReference>
<feature type="compositionally biased region" description="Polar residues" evidence="9">
    <location>
        <begin position="721"/>
        <end position="735"/>
    </location>
</feature>
<keyword evidence="2" id="KW-1003">Cell membrane</keyword>
<dbReference type="InterPro" id="IPR018303">
    <property type="entry name" value="ATPase_P-typ_P_site"/>
</dbReference>
<reference evidence="12 13" key="1">
    <citation type="submission" date="2016-07" db="EMBL/GenBank/DDBJ databases">
        <title>Pervasive Adenine N6-methylation of Active Genes in Fungi.</title>
        <authorList>
            <consortium name="DOE Joint Genome Institute"/>
            <person name="Mondo S.J."/>
            <person name="Dannebaum R.O."/>
            <person name="Kuo R.C."/>
            <person name="Labutti K."/>
            <person name="Haridas S."/>
            <person name="Kuo A."/>
            <person name="Salamov A."/>
            <person name="Ahrendt S.R."/>
            <person name="Lipzen A."/>
            <person name="Sullivan W."/>
            <person name="Andreopoulos W.B."/>
            <person name="Clum A."/>
            <person name="Lindquist E."/>
            <person name="Daum C."/>
            <person name="Ramamoorthy G.K."/>
            <person name="Gryganskyi A."/>
            <person name="Culley D."/>
            <person name="Magnuson J.K."/>
            <person name="James T.Y."/>
            <person name="O'Malley M.A."/>
            <person name="Stajich J.E."/>
            <person name="Spatafora J.W."/>
            <person name="Visel A."/>
            <person name="Grigoriev I.V."/>
        </authorList>
    </citation>
    <scope>NUCLEOTIDE SEQUENCE [LARGE SCALE GENOMIC DNA]</scope>
    <source>
        <strain evidence="12 13">ATCC 12442</strain>
    </source>
</reference>
<dbReference type="InterPro" id="IPR044492">
    <property type="entry name" value="P_typ_ATPase_HD_dom"/>
</dbReference>
<evidence type="ECO:0000256" key="2">
    <source>
        <dbReference type="ARBA" id="ARBA00022475"/>
    </source>
</evidence>
<dbReference type="PANTHER" id="PTHR43294:SF21">
    <property type="entry name" value="CATION TRANSPORTING ATPASE"/>
    <property type="match status" value="1"/>
</dbReference>
<dbReference type="FunFam" id="3.40.50.1000:FF:000001">
    <property type="entry name" value="Phospholipid-transporting ATPase IC"/>
    <property type="match status" value="1"/>
</dbReference>
<dbReference type="Gene3D" id="3.40.50.1000">
    <property type="entry name" value="HAD superfamily/HAD-like"/>
    <property type="match status" value="1"/>
</dbReference>
<evidence type="ECO:0000256" key="8">
    <source>
        <dbReference type="ARBA" id="ARBA00023136"/>
    </source>
</evidence>
<protein>
    <submittedName>
        <fullName evidence="12">Calcium ATPase</fullName>
    </submittedName>
</protein>
<keyword evidence="3 10" id="KW-0812">Transmembrane</keyword>
<keyword evidence="5" id="KW-0067">ATP-binding</keyword>
<proteinExistence type="predicted"/>
<feature type="transmembrane region" description="Helical" evidence="10">
    <location>
        <begin position="882"/>
        <end position="904"/>
    </location>
</feature>
<dbReference type="Gene3D" id="2.70.150.10">
    <property type="entry name" value="Calcium-transporting ATPase, cytoplasmic transduction domain A"/>
    <property type="match status" value="1"/>
</dbReference>
<dbReference type="InterPro" id="IPR006068">
    <property type="entry name" value="ATPase_P-typ_cation-transptr_C"/>
</dbReference>
<dbReference type="Pfam" id="PF13246">
    <property type="entry name" value="Cation_ATPase"/>
    <property type="match status" value="1"/>
</dbReference>
<dbReference type="RefSeq" id="XP_040747411.1">
    <property type="nucleotide sequence ID" value="XM_040889604.1"/>
</dbReference>
<dbReference type="AlphaFoldDB" id="A0A1Y1WKU2"/>
<dbReference type="GO" id="GO:0016887">
    <property type="term" value="F:ATP hydrolysis activity"/>
    <property type="evidence" value="ECO:0007669"/>
    <property type="project" value="InterPro"/>
</dbReference>
<dbReference type="SFLD" id="SFLDG00002">
    <property type="entry name" value="C1.7:_P-type_atpase_like"/>
    <property type="match status" value="1"/>
</dbReference>
<keyword evidence="7 10" id="KW-1133">Transmembrane helix</keyword>
<dbReference type="InterPro" id="IPR004014">
    <property type="entry name" value="ATPase_P-typ_cation-transptr_N"/>
</dbReference>
<keyword evidence="8 10" id="KW-0472">Membrane</keyword>
<dbReference type="NCBIfam" id="TIGR01494">
    <property type="entry name" value="ATPase_P-type"/>
    <property type="match status" value="2"/>
</dbReference>
<dbReference type="EMBL" id="MCFD01000001">
    <property type="protein sequence ID" value="ORX74200.1"/>
    <property type="molecule type" value="Genomic_DNA"/>
</dbReference>
<evidence type="ECO:0000256" key="6">
    <source>
        <dbReference type="ARBA" id="ARBA00022967"/>
    </source>
</evidence>
<dbReference type="GO" id="GO:0005391">
    <property type="term" value="F:P-type sodium:potassium-exchanging transporter activity"/>
    <property type="evidence" value="ECO:0007669"/>
    <property type="project" value="TreeGrafter"/>
</dbReference>
<dbReference type="GO" id="GO:0030007">
    <property type="term" value="P:intracellular potassium ion homeostasis"/>
    <property type="evidence" value="ECO:0007669"/>
    <property type="project" value="TreeGrafter"/>
</dbReference>
<feature type="transmembrane region" description="Helical" evidence="10">
    <location>
        <begin position="337"/>
        <end position="359"/>
    </location>
</feature>
<dbReference type="OrthoDB" id="158672at2759"/>
<dbReference type="Proteomes" id="UP000193922">
    <property type="component" value="Unassembled WGS sequence"/>
</dbReference>
<sequence>MEIQEIGKQRSGNATDAGLKFERNMTVEYRTLSIQLSRHNQQQYSEAEKSGAKSFFSRIFPVRKAYDRRQASESKHEAKLGATADELSTLKFHLDTVDETLTKFSTSPIQGLETDAIKRCRERDGPNVLSSPPNRIWLKIFQWLFSGFCPLLWIAAVCVWISWKPLGKPANVQYLALAIAILIVIFLQAAFNAWQEWTTSRVMASITGMLPTETMVTRNGNKTSVAATELVQGDIVHVRGGDKIPADIRLIEVSRDLRFDRSMLTGESDPIVATVNHTDENYLETRNIAVMGTHVTQGSGTGVVIGTGDSTVMGRIAKMTASKKDEKTLLQMEIERFVLMVAGLSLVVGTILIIIWAAWLRRSFPTFLTLSDALVNSTGVIIAFVPEGLPICLTLTLTLVAKRMQRQNVLVKNLTTVETLGSVNVICSDKTGTLTQNQMTVVHAGFIDTDVSTDDLKTRFDSGKDVAVQRLYDTAALCNGSSFDPASMDKPIADRRVNGDATDSSILRFAERLQPVATAQAKYTKLFEIPFNSKNKWMLSLRKLAGTPSAPVLLVKGAPDVLLQRCSSIQNASGDVLPLDKDSLERLQGLQRKWSGEGQRVLMLCRREFQGTNPFTGIEDDQAKLDEVVAAVNTDLTIVGLVGIVDPPRKEIPHVVDTCRRAGIRVFMVTGDFALTAAAIARQCKIITNDRVDSIDDIRAKALQHAPGALADAGVEKKTPSIDSSTDKGTVTTAGHGNDGIRSLVLSGSELVGLQPEHWDIICHYTEIVFARTTPEQKLLIVQELRNRECYVAVTGDGVNDSPAMKAAHIGVAMGSGSEVAKEAADMVLLDNNFSSILIGIENGRLVFENLKKVLVYLLPAGSFSEFMPMFLNMVLGIPLPLSVILMIVICMLTDVWASVSLMYEAPENDIMYRAPRNPKRDHLVDLKFFFHAYGFMGVMQTVIAHLVYFIFMYWKGGFSPSQLFLAFDKWTIGPYHGHDTAELANLLSTGQCVYFITLVILQWGNMFATRTRRLSVFQQNPFWGPTKNLRLPLTIPVTLGVVFLFCYVPAFQTVFGTSSIPAPFYFIPIPSPF</sequence>
<dbReference type="SFLD" id="SFLDF00027">
    <property type="entry name" value="p-type_atpase"/>
    <property type="match status" value="1"/>
</dbReference>
<dbReference type="InterPro" id="IPR023214">
    <property type="entry name" value="HAD_sf"/>
</dbReference>
<accession>A0A1Y1WKU2</accession>
<gene>
    <name evidence="12" type="ORF">DL89DRAFT_280659</name>
</gene>
<dbReference type="GO" id="GO:0006883">
    <property type="term" value="P:intracellular sodium ion homeostasis"/>
    <property type="evidence" value="ECO:0007669"/>
    <property type="project" value="TreeGrafter"/>
</dbReference>
<dbReference type="PRINTS" id="PR00121">
    <property type="entry name" value="NAKATPASE"/>
</dbReference>
<feature type="transmembrane region" description="Helical" evidence="10">
    <location>
        <begin position="854"/>
        <end position="876"/>
    </location>
</feature>
<feature type="region of interest" description="Disordered" evidence="9">
    <location>
        <begin position="714"/>
        <end position="735"/>
    </location>
</feature>
<dbReference type="Pfam" id="PF00122">
    <property type="entry name" value="E1-E2_ATPase"/>
    <property type="match status" value="1"/>
</dbReference>
<evidence type="ECO:0000256" key="4">
    <source>
        <dbReference type="ARBA" id="ARBA00022741"/>
    </source>
</evidence>
<dbReference type="SUPFAM" id="SSF81660">
    <property type="entry name" value="Metal cation-transporting ATPase, ATP-binding domain N"/>
    <property type="match status" value="1"/>
</dbReference>
<keyword evidence="4" id="KW-0547">Nucleotide-binding</keyword>
<dbReference type="GO" id="GO:0005886">
    <property type="term" value="C:plasma membrane"/>
    <property type="evidence" value="ECO:0007669"/>
    <property type="project" value="UniProtKB-SubCell"/>
</dbReference>
<evidence type="ECO:0000256" key="1">
    <source>
        <dbReference type="ARBA" id="ARBA00004651"/>
    </source>
</evidence>
<dbReference type="PANTHER" id="PTHR43294">
    <property type="entry name" value="SODIUM/POTASSIUM-TRANSPORTING ATPASE SUBUNIT ALPHA"/>
    <property type="match status" value="1"/>
</dbReference>
<feature type="transmembrane region" description="Helical" evidence="10">
    <location>
        <begin position="379"/>
        <end position="400"/>
    </location>
</feature>
<dbReference type="Pfam" id="PF00689">
    <property type="entry name" value="Cation_ATPase_C"/>
    <property type="match status" value="1"/>
</dbReference>
<comment type="subcellular location">
    <subcellularLocation>
        <location evidence="1">Cell membrane</location>
        <topology evidence="1">Multi-pass membrane protein</topology>
    </subcellularLocation>
</comment>
<evidence type="ECO:0000256" key="3">
    <source>
        <dbReference type="ARBA" id="ARBA00022692"/>
    </source>
</evidence>
<dbReference type="InterPro" id="IPR023298">
    <property type="entry name" value="ATPase_P-typ_TM_dom_sf"/>
</dbReference>
<dbReference type="STRING" id="61395.A0A1Y1WKU2"/>
<dbReference type="SMART" id="SM00831">
    <property type="entry name" value="Cation_ATPase_N"/>
    <property type="match status" value="1"/>
</dbReference>
<dbReference type="Gene3D" id="3.40.1110.10">
    <property type="entry name" value="Calcium-transporting ATPase, cytoplasmic domain N"/>
    <property type="match status" value="1"/>
</dbReference>
<dbReference type="GO" id="GO:1902600">
    <property type="term" value="P:proton transmembrane transport"/>
    <property type="evidence" value="ECO:0007669"/>
    <property type="project" value="TreeGrafter"/>
</dbReference>
<dbReference type="GeneID" id="63806252"/>
<dbReference type="Pfam" id="PF08282">
    <property type="entry name" value="Hydrolase_3"/>
    <property type="match status" value="1"/>
</dbReference>
<dbReference type="PROSITE" id="PS00154">
    <property type="entry name" value="ATPASE_E1_E2"/>
    <property type="match status" value="1"/>
</dbReference>
<dbReference type="Gene3D" id="1.20.1110.10">
    <property type="entry name" value="Calcium-transporting ATPase, transmembrane domain"/>
    <property type="match status" value="1"/>
</dbReference>
<evidence type="ECO:0000256" key="7">
    <source>
        <dbReference type="ARBA" id="ARBA00022989"/>
    </source>
</evidence>
<dbReference type="InterPro" id="IPR001757">
    <property type="entry name" value="P_typ_ATPase"/>
</dbReference>
<dbReference type="PRINTS" id="PR00119">
    <property type="entry name" value="CATATPASE"/>
</dbReference>
<dbReference type="InterPro" id="IPR059000">
    <property type="entry name" value="ATPase_P-type_domA"/>
</dbReference>
<feature type="transmembrane region" description="Helical" evidence="10">
    <location>
        <begin position="1030"/>
        <end position="1051"/>
    </location>
</feature>
<evidence type="ECO:0000313" key="12">
    <source>
        <dbReference type="EMBL" id="ORX74200.1"/>
    </source>
</evidence>
<feature type="transmembrane region" description="Helical" evidence="10">
    <location>
        <begin position="175"/>
        <end position="194"/>
    </location>
</feature>
<organism evidence="12 13">
    <name type="scientific">Linderina pennispora</name>
    <dbReference type="NCBI Taxonomy" id="61395"/>
    <lineage>
        <taxon>Eukaryota</taxon>
        <taxon>Fungi</taxon>
        <taxon>Fungi incertae sedis</taxon>
        <taxon>Zoopagomycota</taxon>
        <taxon>Kickxellomycotina</taxon>
        <taxon>Kickxellomycetes</taxon>
        <taxon>Kickxellales</taxon>
        <taxon>Kickxellaceae</taxon>
        <taxon>Linderina</taxon>
    </lineage>
</organism>
<dbReference type="SFLD" id="SFLDS00003">
    <property type="entry name" value="Haloacid_Dehalogenase"/>
    <property type="match status" value="1"/>
</dbReference>
<dbReference type="InterPro" id="IPR050510">
    <property type="entry name" value="Cation_transp_ATPase_P-type"/>
</dbReference>
<dbReference type="SUPFAM" id="SSF81653">
    <property type="entry name" value="Calcium ATPase, transduction domain A"/>
    <property type="match status" value="1"/>
</dbReference>
<name>A0A1Y1WKU2_9FUNG</name>
<comment type="caution">
    <text evidence="12">The sequence shown here is derived from an EMBL/GenBank/DDBJ whole genome shotgun (WGS) entry which is preliminary data.</text>
</comment>
<dbReference type="InterPro" id="IPR023299">
    <property type="entry name" value="ATPase_P-typ_cyto_dom_N"/>
</dbReference>
<feature type="domain" description="Cation-transporting P-type ATPase N-terminal" evidence="11">
    <location>
        <begin position="91"/>
        <end position="164"/>
    </location>
</feature>
<dbReference type="InterPro" id="IPR036412">
    <property type="entry name" value="HAD-like_sf"/>
</dbReference>
<evidence type="ECO:0000259" key="11">
    <source>
        <dbReference type="SMART" id="SM00831"/>
    </source>
</evidence>
<evidence type="ECO:0000256" key="9">
    <source>
        <dbReference type="SAM" id="MobiDB-lite"/>
    </source>
</evidence>
<keyword evidence="13" id="KW-1185">Reference proteome</keyword>
<evidence type="ECO:0000256" key="10">
    <source>
        <dbReference type="SAM" id="Phobius"/>
    </source>
</evidence>
<evidence type="ECO:0000256" key="5">
    <source>
        <dbReference type="ARBA" id="ARBA00022840"/>
    </source>
</evidence>